<name>A0A318UKQ4_9SPHI</name>
<dbReference type="Gene3D" id="2.60.120.10">
    <property type="entry name" value="Jelly Rolls"/>
    <property type="match status" value="1"/>
</dbReference>
<dbReference type="InterPro" id="IPR053146">
    <property type="entry name" value="QDO-like"/>
</dbReference>
<dbReference type="PANTHER" id="PTHR36440">
    <property type="entry name" value="PUTATIVE (AFU_ORTHOLOGUE AFUA_8G07350)-RELATED"/>
    <property type="match status" value="1"/>
</dbReference>
<reference evidence="2 3" key="1">
    <citation type="submission" date="2018-06" db="EMBL/GenBank/DDBJ databases">
        <title>Genomic Encyclopedia of Archaeal and Bacterial Type Strains, Phase II (KMG-II): from individual species to whole genera.</title>
        <authorList>
            <person name="Goeker M."/>
        </authorList>
    </citation>
    <scope>NUCLEOTIDE SEQUENCE [LARGE SCALE GENOMIC DNA]</scope>
    <source>
        <strain evidence="2 3">DSM 27372</strain>
    </source>
</reference>
<dbReference type="SUPFAM" id="SSF51182">
    <property type="entry name" value="RmlC-like cupins"/>
    <property type="match status" value="1"/>
</dbReference>
<proteinExistence type="predicted"/>
<dbReference type="InterPro" id="IPR013096">
    <property type="entry name" value="Cupin_2"/>
</dbReference>
<feature type="domain" description="Cupin type-2" evidence="1">
    <location>
        <begin position="94"/>
        <end position="154"/>
    </location>
</feature>
<accession>A0A318UKQ4</accession>
<dbReference type="EMBL" id="QKLU01000001">
    <property type="protein sequence ID" value="PYF77026.1"/>
    <property type="molecule type" value="Genomic_DNA"/>
</dbReference>
<keyword evidence="3" id="KW-1185">Reference proteome</keyword>
<comment type="caution">
    <text evidence="2">The sequence shown here is derived from an EMBL/GenBank/DDBJ whole genome shotgun (WGS) entry which is preliminary data.</text>
</comment>
<evidence type="ECO:0000313" key="2">
    <source>
        <dbReference type="EMBL" id="PYF77026.1"/>
    </source>
</evidence>
<gene>
    <name evidence="2" type="ORF">B0O44_101504</name>
</gene>
<dbReference type="Pfam" id="PF07883">
    <property type="entry name" value="Cupin_2"/>
    <property type="match status" value="1"/>
</dbReference>
<organism evidence="2 3">
    <name type="scientific">Pedobacter nutrimenti</name>
    <dbReference type="NCBI Taxonomy" id="1241337"/>
    <lineage>
        <taxon>Bacteria</taxon>
        <taxon>Pseudomonadati</taxon>
        <taxon>Bacteroidota</taxon>
        <taxon>Sphingobacteriia</taxon>
        <taxon>Sphingobacteriales</taxon>
        <taxon>Sphingobacteriaceae</taxon>
        <taxon>Pedobacter</taxon>
    </lineage>
</organism>
<sequence>MEKDLSISRRSLIQNIALTTMGIGLAQFISCKQGAGKEKDQKEMKSLLPFYIPPKIPLQPGPGGIDIRTWVKSSQTNRQFSCVETAVAARRMGPAPHVHQDLDELMLVLEGTVTVMVNGKVEEIQSGGWHFRPRKLEHTFWNSSEKPLRFIDMYFNQNFEDFLEELFHQIFPEMIKKHLTPADPQIAEQLKNLDKRFGVTTFPEKRQAIIDKYGLIG</sequence>
<evidence type="ECO:0000259" key="1">
    <source>
        <dbReference type="Pfam" id="PF07883"/>
    </source>
</evidence>
<protein>
    <recommendedName>
        <fullName evidence="1">Cupin type-2 domain-containing protein</fullName>
    </recommendedName>
</protein>
<evidence type="ECO:0000313" key="3">
    <source>
        <dbReference type="Proteomes" id="UP000248198"/>
    </source>
</evidence>
<dbReference type="RefSeq" id="WP_211321292.1">
    <property type="nucleotide sequence ID" value="NZ_QKLU01000001.1"/>
</dbReference>
<dbReference type="AlphaFoldDB" id="A0A318UKQ4"/>
<dbReference type="PANTHER" id="PTHR36440:SF1">
    <property type="entry name" value="PUTATIVE (AFU_ORTHOLOGUE AFUA_8G07350)-RELATED"/>
    <property type="match status" value="1"/>
</dbReference>
<dbReference type="InterPro" id="IPR011051">
    <property type="entry name" value="RmlC_Cupin_sf"/>
</dbReference>
<dbReference type="Proteomes" id="UP000248198">
    <property type="component" value="Unassembled WGS sequence"/>
</dbReference>
<dbReference type="InterPro" id="IPR014710">
    <property type="entry name" value="RmlC-like_jellyroll"/>
</dbReference>